<dbReference type="InterPro" id="IPR056935">
    <property type="entry name" value="Rv0428c-like_C"/>
</dbReference>
<dbReference type="SUPFAM" id="SSF55729">
    <property type="entry name" value="Acyl-CoA N-acyltransferases (Nat)"/>
    <property type="match status" value="1"/>
</dbReference>
<name>A0ABX0T3G1_9PSEU</name>
<feature type="domain" description="N-acetyltransferase" evidence="3">
    <location>
        <begin position="108"/>
        <end position="260"/>
    </location>
</feature>
<dbReference type="Gene3D" id="3.40.630.30">
    <property type="match status" value="1"/>
</dbReference>
<sequence length="260" mass="26965">MDAFEELELRCADAWPAVTADKIGDWRLRAAGGFTGRANSALAVGDPGMPIATALREVCDFAHAHGIPPVVHAVVGSANERAIEAAGWVPNTGHVTGHRVSVLTGPLSTGTEGTEGTGGAGAAGAAAVLASPSAGWWELTVGRREPTAAERHVLTTGEVGYGVAEVTGVTAGAVRAAVAGDVLHIARLEVRPGHRRRGLGSALMAACGAWAARRGARRTVLQVAAGNHAALALYRRLGFTGHHEYRYWVPRPQACEDRSL</sequence>
<dbReference type="EMBL" id="JAANOU010000001">
    <property type="protein sequence ID" value="NIH82439.1"/>
    <property type="molecule type" value="Genomic_DNA"/>
</dbReference>
<dbReference type="PANTHER" id="PTHR43420">
    <property type="entry name" value="ACETYLTRANSFERASE"/>
    <property type="match status" value="1"/>
</dbReference>
<proteinExistence type="predicted"/>
<keyword evidence="2" id="KW-0012">Acyltransferase</keyword>
<accession>A0ABX0T3G1</accession>
<dbReference type="Pfam" id="PF24553">
    <property type="entry name" value="Rv0428c_C"/>
    <property type="match status" value="1"/>
</dbReference>
<protein>
    <submittedName>
        <fullName evidence="4">GNAT superfamily N-acetyltransferase</fullName>
    </submittedName>
</protein>
<comment type="caution">
    <text evidence="4">The sequence shown here is derived from an EMBL/GenBank/DDBJ whole genome shotgun (WGS) entry which is preliminary data.</text>
</comment>
<dbReference type="Proteomes" id="UP000754495">
    <property type="component" value="Unassembled WGS sequence"/>
</dbReference>
<evidence type="ECO:0000256" key="1">
    <source>
        <dbReference type="ARBA" id="ARBA00022679"/>
    </source>
</evidence>
<evidence type="ECO:0000313" key="4">
    <source>
        <dbReference type="EMBL" id="NIH82439.1"/>
    </source>
</evidence>
<reference evidence="4 5" key="1">
    <citation type="submission" date="2020-03" db="EMBL/GenBank/DDBJ databases">
        <title>Sequencing the genomes of 1000 actinobacteria strains.</title>
        <authorList>
            <person name="Klenk H.-P."/>
        </authorList>
    </citation>
    <scope>NUCLEOTIDE SEQUENCE [LARGE SCALE GENOMIC DNA]</scope>
    <source>
        <strain evidence="4 5">DSM 45668</strain>
    </source>
</reference>
<dbReference type="InterPro" id="IPR050680">
    <property type="entry name" value="YpeA/RimI_acetyltransf"/>
</dbReference>
<dbReference type="InterPro" id="IPR016181">
    <property type="entry name" value="Acyl_CoA_acyltransferase"/>
</dbReference>
<dbReference type="CDD" id="cd04301">
    <property type="entry name" value="NAT_SF"/>
    <property type="match status" value="1"/>
</dbReference>
<evidence type="ECO:0000313" key="5">
    <source>
        <dbReference type="Proteomes" id="UP000754495"/>
    </source>
</evidence>
<gene>
    <name evidence="4" type="ORF">FHX46_004969</name>
</gene>
<organism evidence="4 5">
    <name type="scientific">Amycolatopsis viridis</name>
    <dbReference type="NCBI Taxonomy" id="185678"/>
    <lineage>
        <taxon>Bacteria</taxon>
        <taxon>Bacillati</taxon>
        <taxon>Actinomycetota</taxon>
        <taxon>Actinomycetes</taxon>
        <taxon>Pseudonocardiales</taxon>
        <taxon>Pseudonocardiaceae</taxon>
        <taxon>Amycolatopsis</taxon>
    </lineage>
</organism>
<dbReference type="InterPro" id="IPR000182">
    <property type="entry name" value="GNAT_dom"/>
</dbReference>
<dbReference type="PROSITE" id="PS51186">
    <property type="entry name" value="GNAT"/>
    <property type="match status" value="1"/>
</dbReference>
<keyword evidence="5" id="KW-1185">Reference proteome</keyword>
<keyword evidence="1" id="KW-0808">Transferase</keyword>
<dbReference type="RefSeq" id="WP_167119617.1">
    <property type="nucleotide sequence ID" value="NZ_JAANOU010000001.1"/>
</dbReference>
<evidence type="ECO:0000259" key="3">
    <source>
        <dbReference type="PROSITE" id="PS51186"/>
    </source>
</evidence>
<evidence type="ECO:0000256" key="2">
    <source>
        <dbReference type="ARBA" id="ARBA00023315"/>
    </source>
</evidence>